<sequence>MPNRQSALSNAVPRQTLAKTLAVCMAVLLVFFVTQLVTTTWLAGWLLPVSADDWHVELASGAQNGTVIAASVLLTLPILAAVLAIFCWWRGDKVPDGLALHATSTRQAFGWRRWLSFAVLLFALNIVLECIGRWLQREPMAFMDDLVVSAQPFWWLVVAMVIAAPIYEELMFRGFMWTALAQSTVKGRKLGAWGASIITSVIFALIHLQYGAVEMLGIVALGMLFAVARAKTGALYLPITLHIANNAMAMAQYIWGY</sequence>
<evidence type="ECO:0000259" key="2">
    <source>
        <dbReference type="Pfam" id="PF02517"/>
    </source>
</evidence>
<dbReference type="RefSeq" id="WP_067237801.1">
    <property type="nucleotide sequence ID" value="NZ_LZMZ01000031.1"/>
</dbReference>
<dbReference type="InterPro" id="IPR052710">
    <property type="entry name" value="CAAX_protease"/>
</dbReference>
<dbReference type="InterPro" id="IPR003675">
    <property type="entry name" value="Rce1/LyrA-like_dom"/>
</dbReference>
<evidence type="ECO:0000313" key="3">
    <source>
        <dbReference type="EMBL" id="OBX76419.1"/>
    </source>
</evidence>
<name>A0A1B8QAW4_9GAMM</name>
<accession>A0A1B8QAW4</accession>
<feature type="transmembrane region" description="Helical" evidence="1">
    <location>
        <begin position="190"/>
        <end position="206"/>
    </location>
</feature>
<dbReference type="Proteomes" id="UP000092508">
    <property type="component" value="Unassembled WGS sequence"/>
</dbReference>
<dbReference type="EMBL" id="LZMZ01000031">
    <property type="protein sequence ID" value="OBX76419.1"/>
    <property type="molecule type" value="Genomic_DNA"/>
</dbReference>
<keyword evidence="1" id="KW-0812">Transmembrane</keyword>
<gene>
    <name evidence="3" type="ORF">A9308_08880</name>
</gene>
<evidence type="ECO:0000313" key="4">
    <source>
        <dbReference type="Proteomes" id="UP000092508"/>
    </source>
</evidence>
<feature type="transmembrane region" description="Helical" evidence="1">
    <location>
        <begin position="67"/>
        <end position="89"/>
    </location>
</feature>
<dbReference type="AlphaFoldDB" id="A0A1B8QAW4"/>
<dbReference type="PANTHER" id="PTHR36435">
    <property type="entry name" value="SLR1288 PROTEIN"/>
    <property type="match status" value="1"/>
</dbReference>
<organism evidence="3 4">
    <name type="scientific">Faucicola atlantae</name>
    <dbReference type="NCBI Taxonomy" id="34059"/>
    <lineage>
        <taxon>Bacteria</taxon>
        <taxon>Pseudomonadati</taxon>
        <taxon>Pseudomonadota</taxon>
        <taxon>Gammaproteobacteria</taxon>
        <taxon>Moraxellales</taxon>
        <taxon>Moraxellaceae</taxon>
        <taxon>Faucicola</taxon>
    </lineage>
</organism>
<feature type="transmembrane region" description="Helical" evidence="1">
    <location>
        <begin position="154"/>
        <end position="170"/>
    </location>
</feature>
<keyword evidence="1" id="KW-0472">Membrane</keyword>
<feature type="domain" description="CAAX prenyl protease 2/Lysostaphin resistance protein A-like" evidence="2">
    <location>
        <begin position="152"/>
        <end position="248"/>
    </location>
</feature>
<feature type="transmembrane region" description="Helical" evidence="1">
    <location>
        <begin position="114"/>
        <end position="134"/>
    </location>
</feature>
<dbReference type="STRING" id="34059.A9308_08880"/>
<proteinExistence type="predicted"/>
<feature type="transmembrane region" description="Helical" evidence="1">
    <location>
        <begin position="235"/>
        <end position="255"/>
    </location>
</feature>
<dbReference type="Pfam" id="PF02517">
    <property type="entry name" value="Rce1-like"/>
    <property type="match status" value="1"/>
</dbReference>
<dbReference type="PANTHER" id="PTHR36435:SF1">
    <property type="entry name" value="CAAX AMINO TERMINAL PROTEASE FAMILY PROTEIN"/>
    <property type="match status" value="1"/>
</dbReference>
<evidence type="ECO:0000256" key="1">
    <source>
        <dbReference type="SAM" id="Phobius"/>
    </source>
</evidence>
<feature type="transmembrane region" description="Helical" evidence="1">
    <location>
        <begin position="212"/>
        <end position="228"/>
    </location>
</feature>
<reference evidence="3 4" key="1">
    <citation type="submission" date="2016-06" db="EMBL/GenBank/DDBJ databases">
        <title>Draft genome of Moraxella atlantae CCUG 66109.</title>
        <authorList>
            <person name="Salva-Serra F."/>
            <person name="Engstrom-Jakobsson H."/>
            <person name="Thorell K."/>
            <person name="Gonzales-Siles L."/>
            <person name="Karlsson R."/>
            <person name="Boulund F."/>
            <person name="Engstrand L."/>
            <person name="Kristiansson E."/>
            <person name="Moore E."/>
        </authorList>
    </citation>
    <scope>NUCLEOTIDE SEQUENCE [LARGE SCALE GENOMIC DNA]</scope>
    <source>
        <strain evidence="3 4">CCUG 66109</strain>
    </source>
</reference>
<dbReference type="GO" id="GO:0080120">
    <property type="term" value="P:CAAX-box protein maturation"/>
    <property type="evidence" value="ECO:0007669"/>
    <property type="project" value="UniProtKB-ARBA"/>
</dbReference>
<protein>
    <recommendedName>
        <fullName evidence="2">CAAX prenyl protease 2/Lysostaphin resistance protein A-like domain-containing protein</fullName>
    </recommendedName>
</protein>
<keyword evidence="1" id="KW-1133">Transmembrane helix</keyword>
<dbReference type="GO" id="GO:0004175">
    <property type="term" value="F:endopeptidase activity"/>
    <property type="evidence" value="ECO:0007669"/>
    <property type="project" value="UniProtKB-ARBA"/>
</dbReference>
<comment type="caution">
    <text evidence="3">The sequence shown here is derived from an EMBL/GenBank/DDBJ whole genome shotgun (WGS) entry which is preliminary data.</text>
</comment>
<feature type="transmembrane region" description="Helical" evidence="1">
    <location>
        <begin position="21"/>
        <end position="47"/>
    </location>
</feature>